<evidence type="ECO:0000313" key="2">
    <source>
        <dbReference type="Proteomes" id="UP000076798"/>
    </source>
</evidence>
<evidence type="ECO:0000313" key="1">
    <source>
        <dbReference type="EMBL" id="KZT40168.1"/>
    </source>
</evidence>
<dbReference type="Gene3D" id="1.20.140.10">
    <property type="entry name" value="Butyryl-CoA Dehydrogenase, subunit A, domain 3"/>
    <property type="match status" value="1"/>
</dbReference>
<reference evidence="1 2" key="1">
    <citation type="journal article" date="2016" name="Mol. Biol. Evol.">
        <title>Comparative Genomics of Early-Diverging Mushroom-Forming Fungi Provides Insights into the Origins of Lignocellulose Decay Capabilities.</title>
        <authorList>
            <person name="Nagy L.G."/>
            <person name="Riley R."/>
            <person name="Tritt A."/>
            <person name="Adam C."/>
            <person name="Daum C."/>
            <person name="Floudas D."/>
            <person name="Sun H."/>
            <person name="Yadav J.S."/>
            <person name="Pangilinan J."/>
            <person name="Larsson K.H."/>
            <person name="Matsuura K."/>
            <person name="Barry K."/>
            <person name="Labutti K."/>
            <person name="Kuo R."/>
            <person name="Ohm R.A."/>
            <person name="Bhattacharya S.S."/>
            <person name="Shirouzu T."/>
            <person name="Yoshinaga Y."/>
            <person name="Martin F.M."/>
            <person name="Grigoriev I.V."/>
            <person name="Hibbett D.S."/>
        </authorList>
    </citation>
    <scope>NUCLEOTIDE SEQUENCE [LARGE SCALE GENOMIC DNA]</scope>
    <source>
        <strain evidence="1 2">HHB10207 ss-3</strain>
    </source>
</reference>
<gene>
    <name evidence="1" type="ORF">SISSUDRAFT_540585</name>
</gene>
<proteinExistence type="predicted"/>
<protein>
    <submittedName>
        <fullName evidence="1">Uncharacterized protein</fullName>
    </submittedName>
</protein>
<sequence>MIGGMSDILMDFKDGLLTDVGVSKSTFDNDYFVRAFAIRSASLVANFGRSSTFGISNVKTEMTNVSRAWSQYIMVKSFASALNTFPSRSSSNVALTRLFRSFAASLMLDERYVAEFYLCDWFGVGPRGLDGHRDLEEFLRESFDDDRSGSSGSEIYSDGGMWCWEGERVGGEYGLRDDIEGLISSLRAF</sequence>
<organism evidence="1 2">
    <name type="scientific">Sistotremastrum suecicum HHB10207 ss-3</name>
    <dbReference type="NCBI Taxonomy" id="1314776"/>
    <lineage>
        <taxon>Eukaryota</taxon>
        <taxon>Fungi</taxon>
        <taxon>Dikarya</taxon>
        <taxon>Basidiomycota</taxon>
        <taxon>Agaricomycotina</taxon>
        <taxon>Agaricomycetes</taxon>
        <taxon>Sistotremastrales</taxon>
        <taxon>Sistotremastraceae</taxon>
        <taxon>Sistotremastrum</taxon>
    </lineage>
</organism>
<keyword evidence="2" id="KW-1185">Reference proteome</keyword>
<dbReference type="Proteomes" id="UP000076798">
    <property type="component" value="Unassembled WGS sequence"/>
</dbReference>
<dbReference type="AlphaFoldDB" id="A0A166F198"/>
<dbReference type="EMBL" id="KV428036">
    <property type="protein sequence ID" value="KZT40168.1"/>
    <property type="molecule type" value="Genomic_DNA"/>
</dbReference>
<accession>A0A166F198</accession>
<name>A0A166F198_9AGAM</name>